<evidence type="ECO:0000313" key="2">
    <source>
        <dbReference type="Proteomes" id="UP000828941"/>
    </source>
</evidence>
<dbReference type="EMBL" id="CM039433">
    <property type="protein sequence ID" value="KAI4328668.1"/>
    <property type="molecule type" value="Genomic_DNA"/>
</dbReference>
<gene>
    <name evidence="1" type="ORF">L6164_021003</name>
</gene>
<proteinExistence type="predicted"/>
<sequence length="99" mass="11320">MAKMNIVRVWLSVAVNYEWSMSQMDIKNAFLHEELEEEECMKLPPGHPKSSNPSLVCRLHKSIYGLQQSLRAWPAKLSTVLQEASFLRSATDSSLFVRP</sequence>
<accession>A0ACB9MY46</accession>
<name>A0ACB9MY46_BAUVA</name>
<reference evidence="1 2" key="1">
    <citation type="journal article" date="2022" name="DNA Res.">
        <title>Chromosomal-level genome assembly of the orchid tree Bauhinia variegata (Leguminosae; Cercidoideae) supports the allotetraploid origin hypothesis of Bauhinia.</title>
        <authorList>
            <person name="Zhong Y."/>
            <person name="Chen Y."/>
            <person name="Zheng D."/>
            <person name="Pang J."/>
            <person name="Liu Y."/>
            <person name="Luo S."/>
            <person name="Meng S."/>
            <person name="Qian L."/>
            <person name="Wei D."/>
            <person name="Dai S."/>
            <person name="Zhou R."/>
        </authorList>
    </citation>
    <scope>NUCLEOTIDE SEQUENCE [LARGE SCALE GENOMIC DNA]</scope>
    <source>
        <strain evidence="1">BV-YZ2020</strain>
    </source>
</reference>
<dbReference type="Proteomes" id="UP000828941">
    <property type="component" value="Chromosome 8"/>
</dbReference>
<organism evidence="1 2">
    <name type="scientific">Bauhinia variegata</name>
    <name type="common">Purple orchid tree</name>
    <name type="synonym">Phanera variegata</name>
    <dbReference type="NCBI Taxonomy" id="167791"/>
    <lineage>
        <taxon>Eukaryota</taxon>
        <taxon>Viridiplantae</taxon>
        <taxon>Streptophyta</taxon>
        <taxon>Embryophyta</taxon>
        <taxon>Tracheophyta</taxon>
        <taxon>Spermatophyta</taxon>
        <taxon>Magnoliopsida</taxon>
        <taxon>eudicotyledons</taxon>
        <taxon>Gunneridae</taxon>
        <taxon>Pentapetalae</taxon>
        <taxon>rosids</taxon>
        <taxon>fabids</taxon>
        <taxon>Fabales</taxon>
        <taxon>Fabaceae</taxon>
        <taxon>Cercidoideae</taxon>
        <taxon>Cercideae</taxon>
        <taxon>Bauhiniinae</taxon>
        <taxon>Bauhinia</taxon>
    </lineage>
</organism>
<evidence type="ECO:0000313" key="1">
    <source>
        <dbReference type="EMBL" id="KAI4328668.1"/>
    </source>
</evidence>
<protein>
    <submittedName>
        <fullName evidence="1">Uncharacterized protein</fullName>
    </submittedName>
</protein>
<comment type="caution">
    <text evidence="1">The sequence shown here is derived from an EMBL/GenBank/DDBJ whole genome shotgun (WGS) entry which is preliminary data.</text>
</comment>
<keyword evidence="2" id="KW-1185">Reference proteome</keyword>